<accession>A0ABT6NB34</accession>
<organism evidence="10 11">
    <name type="scientific">Fusibacter bizertensis</name>
    <dbReference type="NCBI Taxonomy" id="1488331"/>
    <lineage>
        <taxon>Bacteria</taxon>
        <taxon>Bacillati</taxon>
        <taxon>Bacillota</taxon>
        <taxon>Clostridia</taxon>
        <taxon>Eubacteriales</taxon>
        <taxon>Eubacteriales Family XII. Incertae Sedis</taxon>
        <taxon>Fusibacter</taxon>
    </lineage>
</organism>
<keyword evidence="4 8" id="KW-0031">Aminopeptidase</keyword>
<dbReference type="InterPro" id="IPR000819">
    <property type="entry name" value="Peptidase_M17_C"/>
</dbReference>
<evidence type="ECO:0000256" key="7">
    <source>
        <dbReference type="ARBA" id="ARBA00049972"/>
    </source>
</evidence>
<sequence>MKIHLREASSIENSDGLIVCTGNDLDVSKAYGLPIEHLKQKETFEGKIGEVQFMTLVQQEKLQDVALIGVGNSEKFCETKFIKSLGEAIKGLKKKKVSHIVLDLKALSSVAVVDKKLQKLIFSALIMSDYEFNDYKTDAKPSTLETISVLGNDLDESCLNEGVILGETNVFSRYLTNMPANIMTPDQLAKIAKDYVQPYGLEIEIKDENQIEALGMHAYFAVAKASANPPRLIVMRHMGAPESDKRLALVGKGLTYDSGGLSIKPTASMVTMKDDMGGASAVIAAMGAIARLDIKANVIGIVAACENMISGLSYKPGDIISSMGGKSIYIGNTDAEGRLTLIDAVTYGLNEEKATHVVDIATLTGAAIHCLGSVASPVVTNNDDFYHIVEKSFNKADEKVWKMPVFDAYKELVKHDQADLTNTAGAPGTITAGIFIGEFAKDVPWVHIDIAGTAFKDKASGIYSKGGTGSGAIPLVYLAKKMTK</sequence>
<evidence type="ECO:0000313" key="10">
    <source>
        <dbReference type="EMBL" id="MDH8677630.1"/>
    </source>
</evidence>
<dbReference type="Pfam" id="PF00883">
    <property type="entry name" value="Peptidase_M17"/>
    <property type="match status" value="1"/>
</dbReference>
<evidence type="ECO:0000256" key="2">
    <source>
        <dbReference type="ARBA" id="ARBA00000967"/>
    </source>
</evidence>
<evidence type="ECO:0000256" key="3">
    <source>
        <dbReference type="ARBA" id="ARBA00009528"/>
    </source>
</evidence>
<feature type="binding site" evidence="8">
    <location>
        <position position="252"/>
    </location>
    <ligand>
        <name>Mn(2+)</name>
        <dbReference type="ChEBI" id="CHEBI:29035"/>
        <label>2</label>
    </ligand>
</feature>
<feature type="binding site" evidence="8">
    <location>
        <position position="257"/>
    </location>
    <ligand>
        <name>Mn(2+)</name>
        <dbReference type="ChEBI" id="CHEBI:29035"/>
        <label>1</label>
    </ligand>
</feature>
<dbReference type="InterPro" id="IPR008283">
    <property type="entry name" value="Peptidase_M17_N"/>
</dbReference>
<evidence type="ECO:0000256" key="8">
    <source>
        <dbReference type="HAMAP-Rule" id="MF_00181"/>
    </source>
</evidence>
<keyword evidence="8" id="KW-0963">Cytoplasm</keyword>
<keyword evidence="6 8" id="KW-0378">Hydrolase</keyword>
<dbReference type="PRINTS" id="PR00481">
    <property type="entry name" value="LAMNOPPTDASE"/>
</dbReference>
<comment type="catalytic activity">
    <reaction evidence="2 8">
        <text>Release of an N-terminal amino acid, preferentially leucine, but not glutamic or aspartic acids.</text>
        <dbReference type="EC" id="3.4.11.10"/>
    </reaction>
</comment>
<evidence type="ECO:0000256" key="5">
    <source>
        <dbReference type="ARBA" id="ARBA00022670"/>
    </source>
</evidence>
<dbReference type="Gene3D" id="3.40.630.10">
    <property type="entry name" value="Zn peptidases"/>
    <property type="match status" value="1"/>
</dbReference>
<feature type="active site" evidence="8">
    <location>
        <position position="264"/>
    </location>
</feature>
<dbReference type="EC" id="3.4.11.1" evidence="8"/>
<keyword evidence="8" id="KW-0464">Manganese</keyword>
<comment type="function">
    <text evidence="7 8">Presumably involved in the processing and regular turnover of intracellular proteins. Catalyzes the removal of unsubstituted N-terminal amino acids from various peptides.</text>
</comment>
<proteinExistence type="inferred from homology"/>
<dbReference type="RefSeq" id="WP_281093450.1">
    <property type="nucleotide sequence ID" value="NZ_JARYZI010000003.1"/>
</dbReference>
<evidence type="ECO:0000256" key="4">
    <source>
        <dbReference type="ARBA" id="ARBA00022438"/>
    </source>
</evidence>
<comment type="cofactor">
    <cofactor evidence="8">
        <name>Mn(2+)</name>
        <dbReference type="ChEBI" id="CHEBI:29035"/>
    </cofactor>
    <text evidence="8">Binds 2 manganese ions per subunit.</text>
</comment>
<dbReference type="Gene3D" id="3.40.220.10">
    <property type="entry name" value="Leucine Aminopeptidase, subunit E, domain 1"/>
    <property type="match status" value="1"/>
</dbReference>
<dbReference type="PANTHER" id="PTHR11963">
    <property type="entry name" value="LEUCINE AMINOPEPTIDASE-RELATED"/>
    <property type="match status" value="1"/>
</dbReference>
<keyword evidence="8" id="KW-0479">Metal-binding</keyword>
<feature type="binding site" evidence="8">
    <location>
        <position position="257"/>
    </location>
    <ligand>
        <name>Mn(2+)</name>
        <dbReference type="ChEBI" id="CHEBI:29035"/>
        <label>2</label>
    </ligand>
</feature>
<feature type="binding site" evidence="8">
    <location>
        <position position="334"/>
    </location>
    <ligand>
        <name>Mn(2+)</name>
        <dbReference type="ChEBI" id="CHEBI:29035"/>
        <label>1</label>
    </ligand>
</feature>
<feature type="domain" description="Cytosol aminopeptidase" evidence="9">
    <location>
        <begin position="332"/>
        <end position="339"/>
    </location>
</feature>
<feature type="active site" evidence="8">
    <location>
        <position position="338"/>
    </location>
</feature>
<dbReference type="InterPro" id="IPR011356">
    <property type="entry name" value="Leucine_aapep/pepB"/>
</dbReference>
<gene>
    <name evidence="8" type="primary">pepA</name>
    <name evidence="10" type="ORF">QE109_05700</name>
</gene>
<dbReference type="PANTHER" id="PTHR11963:SF23">
    <property type="entry name" value="CYTOSOL AMINOPEPTIDASE"/>
    <property type="match status" value="1"/>
</dbReference>
<protein>
    <recommendedName>
        <fullName evidence="8">Probable cytosol aminopeptidase</fullName>
        <ecNumber evidence="8">3.4.11.1</ecNumber>
    </recommendedName>
    <alternativeName>
        <fullName evidence="8">Leucine aminopeptidase</fullName>
        <shortName evidence="8">LAP</shortName>
        <ecNumber evidence="8">3.4.11.10</ecNumber>
    </alternativeName>
    <alternativeName>
        <fullName evidence="8">Leucyl aminopeptidase</fullName>
    </alternativeName>
</protein>
<keyword evidence="11" id="KW-1185">Reference proteome</keyword>
<keyword evidence="5 8" id="KW-0645">Protease</keyword>
<dbReference type="EMBL" id="JARYZI010000003">
    <property type="protein sequence ID" value="MDH8677630.1"/>
    <property type="molecule type" value="Genomic_DNA"/>
</dbReference>
<dbReference type="Pfam" id="PF02789">
    <property type="entry name" value="Peptidase_M17_N"/>
    <property type="match status" value="1"/>
</dbReference>
<dbReference type="NCBIfam" id="NF002083">
    <property type="entry name" value="PRK00913.3-5"/>
    <property type="match status" value="1"/>
</dbReference>
<name>A0ABT6NB34_9FIRM</name>
<dbReference type="EC" id="3.4.11.10" evidence="8"/>
<evidence type="ECO:0000256" key="6">
    <source>
        <dbReference type="ARBA" id="ARBA00022801"/>
    </source>
</evidence>
<dbReference type="Proteomes" id="UP001158045">
    <property type="component" value="Unassembled WGS sequence"/>
</dbReference>
<comment type="similarity">
    <text evidence="3 8">Belongs to the peptidase M17 family.</text>
</comment>
<feature type="binding site" evidence="8">
    <location>
        <position position="336"/>
    </location>
    <ligand>
        <name>Mn(2+)</name>
        <dbReference type="ChEBI" id="CHEBI:29035"/>
        <label>1</label>
    </ligand>
</feature>
<evidence type="ECO:0000259" key="9">
    <source>
        <dbReference type="PROSITE" id="PS00631"/>
    </source>
</evidence>
<dbReference type="InterPro" id="IPR023042">
    <property type="entry name" value="Peptidase_M17_leu_NH2_pept"/>
</dbReference>
<dbReference type="InterPro" id="IPR043472">
    <property type="entry name" value="Macro_dom-like"/>
</dbReference>
<evidence type="ECO:0000313" key="11">
    <source>
        <dbReference type="Proteomes" id="UP001158045"/>
    </source>
</evidence>
<feature type="binding site" evidence="8">
    <location>
        <position position="336"/>
    </location>
    <ligand>
        <name>Mn(2+)</name>
        <dbReference type="ChEBI" id="CHEBI:29035"/>
        <label>2</label>
    </ligand>
</feature>
<comment type="catalytic activity">
    <reaction evidence="1 8">
        <text>Release of an N-terminal amino acid, Xaa-|-Yaa-, in which Xaa is preferably Leu, but may be other amino acids including Pro although not Arg or Lys, and Yaa may be Pro. Amino acid amides and methyl esters are also readily hydrolyzed, but rates on arylamides are exceedingly low.</text>
        <dbReference type="EC" id="3.4.11.1"/>
    </reaction>
</comment>
<dbReference type="CDD" id="cd00433">
    <property type="entry name" value="Peptidase_M17"/>
    <property type="match status" value="1"/>
</dbReference>
<dbReference type="HAMAP" id="MF_00181">
    <property type="entry name" value="Cytosol_peptidase_M17"/>
    <property type="match status" value="1"/>
</dbReference>
<dbReference type="PROSITE" id="PS00631">
    <property type="entry name" value="CYTOSOL_AP"/>
    <property type="match status" value="1"/>
</dbReference>
<comment type="subcellular location">
    <subcellularLocation>
        <location evidence="8">Cytoplasm</location>
    </subcellularLocation>
</comment>
<evidence type="ECO:0000256" key="1">
    <source>
        <dbReference type="ARBA" id="ARBA00000135"/>
    </source>
</evidence>
<reference evidence="10 11" key="1">
    <citation type="submission" date="2023-04" db="EMBL/GenBank/DDBJ databases">
        <title>Fusibacter bizertensis strain WBS, isolated from littoral bottom sediments of the Arctic seas - biochemical and genomic analysis.</title>
        <authorList>
            <person name="Brioukhanov A.L."/>
        </authorList>
    </citation>
    <scope>NUCLEOTIDE SEQUENCE [LARGE SCALE GENOMIC DNA]</scope>
    <source>
        <strain evidence="10 11">WBS</strain>
    </source>
</reference>
<feature type="binding site" evidence="8">
    <location>
        <position position="275"/>
    </location>
    <ligand>
        <name>Mn(2+)</name>
        <dbReference type="ChEBI" id="CHEBI:29035"/>
        <label>2</label>
    </ligand>
</feature>
<dbReference type="SUPFAM" id="SSF53187">
    <property type="entry name" value="Zn-dependent exopeptidases"/>
    <property type="match status" value="1"/>
</dbReference>
<dbReference type="SUPFAM" id="SSF52949">
    <property type="entry name" value="Macro domain-like"/>
    <property type="match status" value="1"/>
</dbReference>
<comment type="caution">
    <text evidence="10">The sequence shown here is derived from an EMBL/GenBank/DDBJ whole genome shotgun (WGS) entry which is preliminary data.</text>
</comment>
<dbReference type="GO" id="GO:0004177">
    <property type="term" value="F:aminopeptidase activity"/>
    <property type="evidence" value="ECO:0007669"/>
    <property type="project" value="UniProtKB-KW"/>
</dbReference>